<keyword evidence="5 11" id="KW-0479">Metal-binding</keyword>
<evidence type="ECO:0000313" key="14">
    <source>
        <dbReference type="Proteomes" id="UP001231189"/>
    </source>
</evidence>
<dbReference type="PANTHER" id="PTHR20934">
    <property type="entry name" value="TRANSCRIPTION ELONGATION FACTOR 1 HOMOLOG"/>
    <property type="match status" value="1"/>
</dbReference>
<evidence type="ECO:0000256" key="4">
    <source>
        <dbReference type="ARBA" id="ARBA00014973"/>
    </source>
</evidence>
<gene>
    <name evidence="13" type="ORF">QYE76_027988</name>
</gene>
<evidence type="ECO:0000256" key="9">
    <source>
        <dbReference type="ARBA" id="ARBA00023163"/>
    </source>
</evidence>
<sequence>MGKRKSTRAKSAPKKKVEKLDTLFCCPFCNHAGSVECTIDLKNCIAEAACFVCKESYSTKAHALTEPIDVYGEWIDECEKANEGVEQPPRDSYYDDDGEYA</sequence>
<evidence type="ECO:0000256" key="2">
    <source>
        <dbReference type="ARBA" id="ARBA00004123"/>
    </source>
</evidence>
<dbReference type="Proteomes" id="UP001231189">
    <property type="component" value="Unassembled WGS sequence"/>
</dbReference>
<dbReference type="InterPro" id="IPR038567">
    <property type="entry name" value="T_Elf1_sf"/>
</dbReference>
<evidence type="ECO:0000256" key="6">
    <source>
        <dbReference type="ARBA" id="ARBA00022771"/>
    </source>
</evidence>
<dbReference type="FunFam" id="2.20.25.190:FF:000001">
    <property type="entry name" value="Transcription elongation factor 1 homolog"/>
    <property type="match status" value="1"/>
</dbReference>
<dbReference type="EMBL" id="JAUUTY010000007">
    <property type="protein sequence ID" value="KAK1604315.1"/>
    <property type="molecule type" value="Genomic_DNA"/>
</dbReference>
<evidence type="ECO:0000313" key="13">
    <source>
        <dbReference type="EMBL" id="KAK1604315.1"/>
    </source>
</evidence>
<keyword evidence="10 11" id="KW-0539">Nucleus</keyword>
<dbReference type="InterPro" id="IPR007808">
    <property type="entry name" value="Elf1"/>
</dbReference>
<comment type="function">
    <text evidence="1 11">Transcription elongation factor implicated in the maintenance of proper chromatin structure in actively transcribed regions.</text>
</comment>
<keyword evidence="7 11" id="KW-0862">Zinc</keyword>
<dbReference type="SUPFAM" id="SSF57783">
    <property type="entry name" value="Zinc beta-ribbon"/>
    <property type="match status" value="1"/>
</dbReference>
<keyword evidence="14" id="KW-1185">Reference proteome</keyword>
<comment type="similarity">
    <text evidence="3 11">Belongs to the ELOF1 family.</text>
</comment>
<keyword evidence="6 11" id="KW-0863">Zinc-finger</keyword>
<comment type="subcellular location">
    <subcellularLocation>
        <location evidence="2 11">Nucleus</location>
    </subcellularLocation>
</comment>
<accession>A0AAD8QL17</accession>
<proteinExistence type="inferred from homology"/>
<dbReference type="Pfam" id="PF05129">
    <property type="entry name" value="Zn_ribbon_Elf1"/>
    <property type="match status" value="1"/>
</dbReference>
<organism evidence="13 14">
    <name type="scientific">Lolium multiflorum</name>
    <name type="common">Italian ryegrass</name>
    <name type="synonym">Lolium perenne subsp. multiflorum</name>
    <dbReference type="NCBI Taxonomy" id="4521"/>
    <lineage>
        <taxon>Eukaryota</taxon>
        <taxon>Viridiplantae</taxon>
        <taxon>Streptophyta</taxon>
        <taxon>Embryophyta</taxon>
        <taxon>Tracheophyta</taxon>
        <taxon>Spermatophyta</taxon>
        <taxon>Magnoliopsida</taxon>
        <taxon>Liliopsida</taxon>
        <taxon>Poales</taxon>
        <taxon>Poaceae</taxon>
        <taxon>BOP clade</taxon>
        <taxon>Pooideae</taxon>
        <taxon>Poodae</taxon>
        <taxon>Poeae</taxon>
        <taxon>Poeae Chloroplast Group 2 (Poeae type)</taxon>
        <taxon>Loliodinae</taxon>
        <taxon>Loliinae</taxon>
        <taxon>Lolium</taxon>
    </lineage>
</organism>
<dbReference type="Gene3D" id="2.20.25.190">
    <property type="match status" value="1"/>
</dbReference>
<feature type="compositionally biased region" description="Basic and acidic residues" evidence="12">
    <location>
        <begin position="81"/>
        <end position="93"/>
    </location>
</feature>
<evidence type="ECO:0000256" key="12">
    <source>
        <dbReference type="SAM" id="MobiDB-lite"/>
    </source>
</evidence>
<evidence type="ECO:0000256" key="10">
    <source>
        <dbReference type="ARBA" id="ARBA00023242"/>
    </source>
</evidence>
<evidence type="ECO:0000256" key="1">
    <source>
        <dbReference type="ARBA" id="ARBA00003357"/>
    </source>
</evidence>
<dbReference type="GO" id="GO:0006368">
    <property type="term" value="P:transcription elongation by RNA polymerase II"/>
    <property type="evidence" value="ECO:0007669"/>
    <property type="project" value="TreeGrafter"/>
</dbReference>
<feature type="region of interest" description="Disordered" evidence="12">
    <location>
        <begin position="81"/>
        <end position="101"/>
    </location>
</feature>
<dbReference type="GO" id="GO:0008270">
    <property type="term" value="F:zinc ion binding"/>
    <property type="evidence" value="ECO:0007669"/>
    <property type="project" value="UniProtKB-KW"/>
</dbReference>
<evidence type="ECO:0000256" key="7">
    <source>
        <dbReference type="ARBA" id="ARBA00022833"/>
    </source>
</evidence>
<dbReference type="GO" id="GO:0000993">
    <property type="term" value="F:RNA polymerase II complex binding"/>
    <property type="evidence" value="ECO:0007669"/>
    <property type="project" value="TreeGrafter"/>
</dbReference>
<evidence type="ECO:0000256" key="8">
    <source>
        <dbReference type="ARBA" id="ARBA00023015"/>
    </source>
</evidence>
<evidence type="ECO:0000256" key="11">
    <source>
        <dbReference type="RuleBase" id="RU364033"/>
    </source>
</evidence>
<dbReference type="PANTHER" id="PTHR20934:SF21">
    <property type="entry name" value="TRANSCRIPTION ELONGATION FACTOR 1 HOMOLOG"/>
    <property type="match status" value="1"/>
</dbReference>
<protein>
    <recommendedName>
        <fullName evidence="4 11">Transcription elongation factor 1 homolog</fullName>
    </recommendedName>
</protein>
<evidence type="ECO:0000256" key="3">
    <source>
        <dbReference type="ARBA" id="ARBA00009730"/>
    </source>
</evidence>
<dbReference type="AlphaFoldDB" id="A0AAD8QL17"/>
<dbReference type="GO" id="GO:0008023">
    <property type="term" value="C:transcription elongation factor complex"/>
    <property type="evidence" value="ECO:0007669"/>
    <property type="project" value="TreeGrafter"/>
</dbReference>
<keyword evidence="8 11" id="KW-0805">Transcription regulation</keyword>
<reference evidence="13" key="1">
    <citation type="submission" date="2023-07" db="EMBL/GenBank/DDBJ databases">
        <title>A chromosome-level genome assembly of Lolium multiflorum.</title>
        <authorList>
            <person name="Chen Y."/>
            <person name="Copetti D."/>
            <person name="Kolliker R."/>
            <person name="Studer B."/>
        </authorList>
    </citation>
    <scope>NUCLEOTIDE SEQUENCE</scope>
    <source>
        <strain evidence="13">02402/16</strain>
        <tissue evidence="13">Leaf</tissue>
    </source>
</reference>
<comment type="caution">
    <text evidence="13">The sequence shown here is derived from an EMBL/GenBank/DDBJ whole genome shotgun (WGS) entry which is preliminary data.</text>
</comment>
<evidence type="ECO:0000256" key="5">
    <source>
        <dbReference type="ARBA" id="ARBA00022723"/>
    </source>
</evidence>
<name>A0AAD8QL17_LOLMU</name>
<keyword evidence="9 11" id="KW-0804">Transcription</keyword>